<reference evidence="2" key="1">
    <citation type="submission" date="2022-11" db="UniProtKB">
        <authorList>
            <consortium name="WormBaseParasite"/>
        </authorList>
    </citation>
    <scope>IDENTIFICATION</scope>
</reference>
<dbReference type="WBParaSite" id="JU765_v2.g6981.t1">
    <property type="protein sequence ID" value="JU765_v2.g6981.t1"/>
    <property type="gene ID" value="JU765_v2.g6981"/>
</dbReference>
<protein>
    <submittedName>
        <fullName evidence="2">Uncharacterized protein</fullName>
    </submittedName>
</protein>
<dbReference type="Proteomes" id="UP000887576">
    <property type="component" value="Unplaced"/>
</dbReference>
<evidence type="ECO:0000313" key="1">
    <source>
        <dbReference type="Proteomes" id="UP000887576"/>
    </source>
</evidence>
<accession>A0AC34RHE7</accession>
<name>A0AC34RHE7_9BILA</name>
<organism evidence="1 2">
    <name type="scientific">Panagrolaimus sp. JU765</name>
    <dbReference type="NCBI Taxonomy" id="591449"/>
    <lineage>
        <taxon>Eukaryota</taxon>
        <taxon>Metazoa</taxon>
        <taxon>Ecdysozoa</taxon>
        <taxon>Nematoda</taxon>
        <taxon>Chromadorea</taxon>
        <taxon>Rhabditida</taxon>
        <taxon>Tylenchina</taxon>
        <taxon>Panagrolaimomorpha</taxon>
        <taxon>Panagrolaimoidea</taxon>
        <taxon>Panagrolaimidae</taxon>
        <taxon>Panagrolaimus</taxon>
    </lineage>
</organism>
<sequence>MQHIKTLPEVFPMIYKILKPGGKVLITLYGKGHGELKPKFLDYVAHRHYYLFNTEEIQSFAEKAGFVQIRTENLTQRFKEILLEEREHTVKNKEDFISRFSKELYDYMLEGWEDKLGYIADDNHNWNLIYAEKPI</sequence>
<proteinExistence type="predicted"/>
<evidence type="ECO:0000313" key="2">
    <source>
        <dbReference type="WBParaSite" id="JU765_v2.g6981.t1"/>
    </source>
</evidence>